<dbReference type="PANTHER" id="PTHR21064">
    <property type="entry name" value="AMINOGLYCOSIDE PHOSPHOTRANSFERASE DOMAIN-CONTAINING PROTEIN-RELATED"/>
    <property type="match status" value="1"/>
</dbReference>
<sequence>MTARDRADAGLVFGMGEARMAAPDWPPLTLDEINSVLADCDSASGGLAAEIEWRSPRPLSSTVRVRLDDGARLVVKRLPVALRDAVALAEEHAFMNHLRARGIPIPEVWSRTHGEFSYEFQAPGSGDDAYRGDFSWSPYRSTGHAAAAGAMLARIHCAARGFDAPSRPPRPLLSAQCTDLVTDVERHAAARPALGAFLSERDWQAELGPGVPPAVDLAGLEPLWTHNDWHATNLLWRSDSARGSAGGGELAADSADAITAVFDFGLANRTTAVFDLAVAIERFAVDWIGLRDTGVARIHTDQLAAFLRGYAEIRPLALRERAILPEIFPLAHVHYQLSEIDYFLSVLPRPSAGNADIAYRHYFLGHLRWAESERGREFLDLLRHIPC</sequence>
<dbReference type="Gene3D" id="3.90.1200.10">
    <property type="match status" value="1"/>
</dbReference>
<comment type="caution">
    <text evidence="3">The sequence shown here is derived from an EMBL/GenBank/DDBJ whole genome shotgun (WGS) entry which is preliminary data.</text>
</comment>
<keyword evidence="4" id="KW-1185">Reference proteome</keyword>
<reference evidence="3 4" key="1">
    <citation type="submission" date="2021-06" db="EMBL/GenBank/DDBJ databases">
        <title>Actinomycetes sequencing.</title>
        <authorList>
            <person name="Shan Q."/>
        </authorList>
    </citation>
    <scope>NUCLEOTIDE SEQUENCE [LARGE SCALE GENOMIC DNA]</scope>
    <source>
        <strain evidence="3 4">NEAU-G5</strain>
    </source>
</reference>
<protein>
    <submittedName>
        <fullName evidence="3">Phosphotransferase</fullName>
    </submittedName>
</protein>
<dbReference type="InterPro" id="IPR050249">
    <property type="entry name" value="Pseudomonas-type_ThrB"/>
</dbReference>
<dbReference type="EMBL" id="JAHKNI010000022">
    <property type="protein sequence ID" value="MBU3067519.1"/>
    <property type="molecule type" value="Genomic_DNA"/>
</dbReference>
<proteinExistence type="inferred from homology"/>
<dbReference type="Pfam" id="PF01636">
    <property type="entry name" value="APH"/>
    <property type="match status" value="1"/>
</dbReference>
<evidence type="ECO:0000259" key="2">
    <source>
        <dbReference type="Pfam" id="PF01636"/>
    </source>
</evidence>
<dbReference type="InterPro" id="IPR011009">
    <property type="entry name" value="Kinase-like_dom_sf"/>
</dbReference>
<gene>
    <name evidence="3" type="ORF">KO481_39110</name>
</gene>
<name>A0ABS6BB60_9NOCA</name>
<dbReference type="Proteomes" id="UP000733379">
    <property type="component" value="Unassembled WGS sequence"/>
</dbReference>
<evidence type="ECO:0000313" key="3">
    <source>
        <dbReference type="EMBL" id="MBU3067519.1"/>
    </source>
</evidence>
<dbReference type="RefSeq" id="WP_215923596.1">
    <property type="nucleotide sequence ID" value="NZ_JAHKNI010000022.1"/>
</dbReference>
<feature type="domain" description="Aminoglycoside phosphotransferase" evidence="2">
    <location>
        <begin position="61"/>
        <end position="316"/>
    </location>
</feature>
<dbReference type="InterPro" id="IPR002575">
    <property type="entry name" value="Aminoglycoside_PTrfase"/>
</dbReference>
<evidence type="ECO:0000313" key="4">
    <source>
        <dbReference type="Proteomes" id="UP000733379"/>
    </source>
</evidence>
<dbReference type="PANTHER" id="PTHR21064:SF6">
    <property type="entry name" value="AMINOGLYCOSIDE PHOSPHOTRANSFERASE DOMAIN-CONTAINING PROTEIN"/>
    <property type="match status" value="1"/>
</dbReference>
<accession>A0ABS6BB60</accession>
<dbReference type="SUPFAM" id="SSF56112">
    <property type="entry name" value="Protein kinase-like (PK-like)"/>
    <property type="match status" value="1"/>
</dbReference>
<evidence type="ECO:0000256" key="1">
    <source>
        <dbReference type="ARBA" id="ARBA00038240"/>
    </source>
</evidence>
<comment type="similarity">
    <text evidence="1">Belongs to the pseudomonas-type ThrB family.</text>
</comment>
<organism evidence="3 4">
    <name type="scientific">Nocardia albiluteola</name>
    <dbReference type="NCBI Taxonomy" id="2842303"/>
    <lineage>
        <taxon>Bacteria</taxon>
        <taxon>Bacillati</taxon>
        <taxon>Actinomycetota</taxon>
        <taxon>Actinomycetes</taxon>
        <taxon>Mycobacteriales</taxon>
        <taxon>Nocardiaceae</taxon>
        <taxon>Nocardia</taxon>
    </lineage>
</organism>